<evidence type="ECO:0000313" key="2">
    <source>
        <dbReference type="EMBL" id="OWR41364.1"/>
    </source>
</evidence>
<dbReference type="Proteomes" id="UP000007151">
    <property type="component" value="Unassembled WGS sequence"/>
</dbReference>
<evidence type="ECO:0000313" key="3">
    <source>
        <dbReference type="Proteomes" id="UP000007151"/>
    </source>
</evidence>
<dbReference type="InterPro" id="IPR029526">
    <property type="entry name" value="PGBD"/>
</dbReference>
<reference evidence="2 3" key="1">
    <citation type="journal article" date="2011" name="Cell">
        <title>The monarch butterfly genome yields insights into long-distance migration.</title>
        <authorList>
            <person name="Zhan S."/>
            <person name="Merlin C."/>
            <person name="Boore J.L."/>
            <person name="Reppert S.M."/>
        </authorList>
    </citation>
    <scope>NUCLEOTIDE SEQUENCE [LARGE SCALE GENOMIC DNA]</scope>
    <source>
        <strain evidence="2">F-2</strain>
    </source>
</reference>
<feature type="domain" description="PiggyBac transposable element-derived protein" evidence="1">
    <location>
        <begin position="7"/>
        <end position="198"/>
    </location>
</feature>
<dbReference type="EMBL" id="AGBW02014595">
    <property type="protein sequence ID" value="OWR41364.1"/>
    <property type="molecule type" value="Genomic_DNA"/>
</dbReference>
<organism evidence="2 3">
    <name type="scientific">Danaus plexippus plexippus</name>
    <dbReference type="NCBI Taxonomy" id="278856"/>
    <lineage>
        <taxon>Eukaryota</taxon>
        <taxon>Metazoa</taxon>
        <taxon>Ecdysozoa</taxon>
        <taxon>Arthropoda</taxon>
        <taxon>Hexapoda</taxon>
        <taxon>Insecta</taxon>
        <taxon>Pterygota</taxon>
        <taxon>Neoptera</taxon>
        <taxon>Endopterygota</taxon>
        <taxon>Lepidoptera</taxon>
        <taxon>Glossata</taxon>
        <taxon>Ditrysia</taxon>
        <taxon>Papilionoidea</taxon>
        <taxon>Nymphalidae</taxon>
        <taxon>Danainae</taxon>
        <taxon>Danaini</taxon>
        <taxon>Danaina</taxon>
        <taxon>Danaus</taxon>
        <taxon>Danaus</taxon>
    </lineage>
</organism>
<keyword evidence="3" id="KW-1185">Reference proteome</keyword>
<name>A0A212EIQ4_DANPL</name>
<gene>
    <name evidence="2" type="ORF">KGM_203852</name>
</gene>
<dbReference type="KEGG" id="dpl:KGM_203852"/>
<evidence type="ECO:0000259" key="1">
    <source>
        <dbReference type="Pfam" id="PF13843"/>
    </source>
</evidence>
<dbReference type="PANTHER" id="PTHR47272">
    <property type="entry name" value="DDE_TNP_1_7 DOMAIN-CONTAINING PROTEIN"/>
    <property type="match status" value="1"/>
</dbReference>
<dbReference type="AlphaFoldDB" id="A0A212EIQ4"/>
<accession>A0A212EIQ4</accession>
<dbReference type="Pfam" id="PF13843">
    <property type="entry name" value="DDE_Tnp_1_7"/>
    <property type="match status" value="1"/>
</dbReference>
<comment type="caution">
    <text evidence="2">The sequence shown here is derived from an EMBL/GenBank/DDBJ whole genome shotgun (WGS) entry which is preliminary data.</text>
</comment>
<dbReference type="STRING" id="278856.A0A212EIQ4"/>
<sequence>MKKPTNCTDVFYKVRPIYNAIRSRCLEIPLEKELCVDEQIVPFTGKHSAKQYIKGKPCPWGMKLFFLCGKNGRAYDFIIYQNSIPEFDRSLIKKVGFGAAVVLHLMKRVGDSRGHELYCDNYFSSYYMLQILKHKGIMATCTARVNRFTRPPLLSDKDIKKKPRGFAEEICSTDGDVTMVKWLDNKPANLASNFVAKRLALLHFRRRLAESLVLRNKISGAKRGRPSSLSSPLPVVVPRRPGEVRPSTEIARDGISHFPAHDDGCGTRCKLTGCKGKSRIKCIKCKVHLCLTKDKNCFLSFHT</sequence>
<dbReference type="InParanoid" id="A0A212EIQ4"/>
<protein>
    <submittedName>
        <fullName evidence="2">Transcription factor COE1</fullName>
    </submittedName>
</protein>
<proteinExistence type="predicted"/>